<evidence type="ECO:0000313" key="22">
    <source>
        <dbReference type="Proteomes" id="UP000215595"/>
    </source>
</evidence>
<evidence type="ECO:0000256" key="11">
    <source>
        <dbReference type="ARBA" id="ARBA00022857"/>
    </source>
</evidence>
<dbReference type="EC" id="1.3.1.98" evidence="5 19"/>
<evidence type="ECO:0000256" key="16">
    <source>
        <dbReference type="ARBA" id="ARBA00023316"/>
    </source>
</evidence>
<feature type="active site" description="Proton donor" evidence="19">
    <location>
        <position position="229"/>
    </location>
</feature>
<keyword evidence="13 19" id="KW-0573">Peptidoglycan synthesis</keyword>
<dbReference type="GO" id="GO:0051301">
    <property type="term" value="P:cell division"/>
    <property type="evidence" value="ECO:0007669"/>
    <property type="project" value="UniProtKB-KW"/>
</dbReference>
<comment type="pathway">
    <text evidence="4 19">Cell wall biogenesis; peptidoglycan biosynthesis.</text>
</comment>
<proteinExistence type="inferred from homology"/>
<keyword evidence="10 19" id="KW-0274">FAD</keyword>
<evidence type="ECO:0000256" key="1">
    <source>
        <dbReference type="ARBA" id="ARBA00001974"/>
    </source>
</evidence>
<evidence type="ECO:0000256" key="9">
    <source>
        <dbReference type="ARBA" id="ARBA00022630"/>
    </source>
</evidence>
<dbReference type="InterPro" id="IPR036635">
    <property type="entry name" value="MurB_C_sf"/>
</dbReference>
<keyword evidence="8 19" id="KW-0132">Cell division</keyword>
<keyword evidence="15 19" id="KW-0131">Cell cycle</keyword>
<dbReference type="NCBIfam" id="TIGR00179">
    <property type="entry name" value="murB"/>
    <property type="match status" value="1"/>
</dbReference>
<keyword evidence="14 19" id="KW-0560">Oxidoreductase</keyword>
<dbReference type="InterPro" id="IPR011601">
    <property type="entry name" value="MurB_C"/>
</dbReference>
<organism evidence="21 22">
    <name type="scientific">Brevundimonas subvibrioides</name>
    <dbReference type="NCBI Taxonomy" id="74313"/>
    <lineage>
        <taxon>Bacteria</taxon>
        <taxon>Pseudomonadati</taxon>
        <taxon>Pseudomonadota</taxon>
        <taxon>Alphaproteobacteria</taxon>
        <taxon>Caulobacterales</taxon>
        <taxon>Caulobacteraceae</taxon>
        <taxon>Brevundimonas</taxon>
    </lineage>
</organism>
<keyword evidence="9 19" id="KW-0285">Flavoprotein</keyword>
<comment type="function">
    <text evidence="2 19">Cell wall formation.</text>
</comment>
<evidence type="ECO:0000256" key="3">
    <source>
        <dbReference type="ARBA" id="ARBA00004496"/>
    </source>
</evidence>
<dbReference type="UniPathway" id="UPA00219"/>
<evidence type="ECO:0000256" key="2">
    <source>
        <dbReference type="ARBA" id="ARBA00003921"/>
    </source>
</evidence>
<feature type="active site" evidence="19">
    <location>
        <position position="180"/>
    </location>
</feature>
<evidence type="ECO:0000256" key="7">
    <source>
        <dbReference type="ARBA" id="ARBA00022490"/>
    </source>
</evidence>
<keyword evidence="7 19" id="KW-0963">Cytoplasm</keyword>
<evidence type="ECO:0000256" key="13">
    <source>
        <dbReference type="ARBA" id="ARBA00022984"/>
    </source>
</evidence>
<dbReference type="EMBL" id="NCEB01000012">
    <property type="protein sequence ID" value="OYX33952.1"/>
    <property type="molecule type" value="Genomic_DNA"/>
</dbReference>
<dbReference type="InterPro" id="IPR016167">
    <property type="entry name" value="FAD-bd_PCMH_sub1"/>
</dbReference>
<comment type="similarity">
    <text evidence="19">Belongs to the MurB family.</text>
</comment>
<dbReference type="InterPro" id="IPR036318">
    <property type="entry name" value="FAD-bd_PCMH-like_sf"/>
</dbReference>
<dbReference type="Gene3D" id="3.30.465.10">
    <property type="match status" value="1"/>
</dbReference>
<evidence type="ECO:0000256" key="18">
    <source>
        <dbReference type="ARBA" id="ARBA00048914"/>
    </source>
</evidence>
<evidence type="ECO:0000256" key="4">
    <source>
        <dbReference type="ARBA" id="ARBA00004752"/>
    </source>
</evidence>
<dbReference type="PANTHER" id="PTHR21071">
    <property type="entry name" value="UDP-N-ACETYLENOLPYRUVOYLGLUCOSAMINE REDUCTASE"/>
    <property type="match status" value="1"/>
</dbReference>
<comment type="caution">
    <text evidence="21">The sequence shown here is derived from an EMBL/GenBank/DDBJ whole genome shotgun (WGS) entry which is preliminary data.</text>
</comment>
<comment type="subcellular location">
    <subcellularLocation>
        <location evidence="3 19">Cytoplasm</location>
    </subcellularLocation>
</comment>
<dbReference type="InterPro" id="IPR016169">
    <property type="entry name" value="FAD-bd_PCMH_sub2"/>
</dbReference>
<dbReference type="Gene3D" id="3.90.78.10">
    <property type="entry name" value="UDP-N-acetylenolpyruvoylglucosamine reductase, C-terminal domain"/>
    <property type="match status" value="1"/>
</dbReference>
<evidence type="ECO:0000256" key="17">
    <source>
        <dbReference type="ARBA" id="ARBA00031026"/>
    </source>
</evidence>
<comment type="catalytic activity">
    <reaction evidence="18 19">
        <text>UDP-N-acetyl-alpha-D-muramate + NADP(+) = UDP-N-acetyl-3-O-(1-carboxyvinyl)-alpha-D-glucosamine + NADPH + H(+)</text>
        <dbReference type="Rhea" id="RHEA:12248"/>
        <dbReference type="ChEBI" id="CHEBI:15378"/>
        <dbReference type="ChEBI" id="CHEBI:57783"/>
        <dbReference type="ChEBI" id="CHEBI:58349"/>
        <dbReference type="ChEBI" id="CHEBI:68483"/>
        <dbReference type="ChEBI" id="CHEBI:70757"/>
        <dbReference type="EC" id="1.3.1.98"/>
    </reaction>
</comment>
<evidence type="ECO:0000256" key="14">
    <source>
        <dbReference type="ARBA" id="ARBA00023002"/>
    </source>
</evidence>
<evidence type="ECO:0000256" key="19">
    <source>
        <dbReference type="HAMAP-Rule" id="MF_00037"/>
    </source>
</evidence>
<accession>A0A258FQC3</accession>
<feature type="domain" description="FAD-binding PCMH-type" evidence="20">
    <location>
        <begin position="35"/>
        <end position="200"/>
    </location>
</feature>
<dbReference type="Gene3D" id="3.30.43.10">
    <property type="entry name" value="Uridine Diphospho-n-acetylenolpyruvylglucosamine Reductase, domain 2"/>
    <property type="match status" value="1"/>
</dbReference>
<keyword evidence="12 19" id="KW-0133">Cell shape</keyword>
<dbReference type="InterPro" id="IPR006094">
    <property type="entry name" value="Oxid_FAD_bind_N"/>
</dbReference>
<dbReference type="PANTHER" id="PTHR21071:SF4">
    <property type="entry name" value="UDP-N-ACETYLENOLPYRUVOYLGLUCOSAMINE REDUCTASE"/>
    <property type="match status" value="1"/>
</dbReference>
<dbReference type="HAMAP" id="MF_00037">
    <property type="entry name" value="MurB"/>
    <property type="match status" value="1"/>
</dbReference>
<evidence type="ECO:0000259" key="20">
    <source>
        <dbReference type="PROSITE" id="PS51387"/>
    </source>
</evidence>
<dbReference type="SUPFAM" id="SSF56176">
    <property type="entry name" value="FAD-binding/transporter-associated domain-like"/>
    <property type="match status" value="1"/>
</dbReference>
<dbReference type="GO" id="GO:0005829">
    <property type="term" value="C:cytosol"/>
    <property type="evidence" value="ECO:0007669"/>
    <property type="project" value="TreeGrafter"/>
</dbReference>
<dbReference type="InterPro" id="IPR003170">
    <property type="entry name" value="MurB"/>
</dbReference>
<evidence type="ECO:0000256" key="6">
    <source>
        <dbReference type="ARBA" id="ARBA00015188"/>
    </source>
</evidence>
<reference evidence="21 22" key="1">
    <citation type="submission" date="2017-03" db="EMBL/GenBank/DDBJ databases">
        <title>Lifting the veil on microbial sulfur biogeochemistry in mining wastewaters.</title>
        <authorList>
            <person name="Kantor R.S."/>
            <person name="Colenbrander Nelson T."/>
            <person name="Marshall S."/>
            <person name="Bennett D."/>
            <person name="Apte S."/>
            <person name="Camacho D."/>
            <person name="Thomas B.C."/>
            <person name="Warren L.A."/>
            <person name="Banfield J.F."/>
        </authorList>
    </citation>
    <scope>NUCLEOTIDE SEQUENCE [LARGE SCALE GENOMIC DNA]</scope>
    <source>
        <strain evidence="21">32-69-9</strain>
    </source>
</reference>
<evidence type="ECO:0000256" key="8">
    <source>
        <dbReference type="ARBA" id="ARBA00022618"/>
    </source>
</evidence>
<evidence type="ECO:0000256" key="12">
    <source>
        <dbReference type="ARBA" id="ARBA00022960"/>
    </source>
</evidence>
<dbReference type="GO" id="GO:0008360">
    <property type="term" value="P:regulation of cell shape"/>
    <property type="evidence" value="ECO:0007669"/>
    <property type="project" value="UniProtKB-KW"/>
</dbReference>
<comment type="cofactor">
    <cofactor evidence="1 19">
        <name>FAD</name>
        <dbReference type="ChEBI" id="CHEBI:57692"/>
    </cofactor>
</comment>
<dbReference type="Proteomes" id="UP000215595">
    <property type="component" value="Unassembled WGS sequence"/>
</dbReference>
<gene>
    <name evidence="19" type="primary">murB</name>
    <name evidence="21" type="ORF">B7Z01_07260</name>
</gene>
<sequence length="311" mass="32747">MTARSEAASAWRETLPSVRGKLVLDEPLAPYTWFRVGGAADVLFIPADADDLAAFLKALPDSVPVTVLGVGSNVIVRDGGVEGVVVRLAGRPFAGITAEGDTITVGAGALDAMVAKASAKAGLAGLEFYAGIPGTIGGALVMNAGCYGSETKDVLLSAWGLTRSGERVDYARADFGYSYRHSQAPADIIWIEATYHGTPDDPEAVSARIAEITARRETTQPIREKTGGSTFKNPPGHSSWKLVDDAGWRGRLHRVTGGGAMFSALHSNFMINPGEATAADIEGLGEIVRAEVQSKLGVNLEWEIKRIGRPS</sequence>
<dbReference type="GO" id="GO:0009252">
    <property type="term" value="P:peptidoglycan biosynthetic process"/>
    <property type="evidence" value="ECO:0007669"/>
    <property type="project" value="UniProtKB-UniRule"/>
</dbReference>
<keyword evidence="11 19" id="KW-0521">NADP</keyword>
<evidence type="ECO:0000256" key="10">
    <source>
        <dbReference type="ARBA" id="ARBA00022827"/>
    </source>
</evidence>
<protein>
    <recommendedName>
        <fullName evidence="6 19">UDP-N-acetylenolpyruvoylglucosamine reductase</fullName>
        <ecNumber evidence="5 19">1.3.1.98</ecNumber>
    </recommendedName>
    <alternativeName>
        <fullName evidence="17 19">UDP-N-acetylmuramate dehydrogenase</fullName>
    </alternativeName>
</protein>
<dbReference type="Pfam" id="PF01565">
    <property type="entry name" value="FAD_binding_4"/>
    <property type="match status" value="1"/>
</dbReference>
<dbReference type="AlphaFoldDB" id="A0A258FQC3"/>
<dbReference type="Pfam" id="PF02873">
    <property type="entry name" value="MurB_C"/>
    <property type="match status" value="1"/>
</dbReference>
<name>A0A258FQC3_9CAUL</name>
<dbReference type="NCBIfam" id="NF010480">
    <property type="entry name" value="PRK13905.1"/>
    <property type="match status" value="1"/>
</dbReference>
<dbReference type="GO" id="GO:0008762">
    <property type="term" value="F:UDP-N-acetylmuramate dehydrogenase activity"/>
    <property type="evidence" value="ECO:0007669"/>
    <property type="project" value="UniProtKB-UniRule"/>
</dbReference>
<keyword evidence="16 19" id="KW-0961">Cell wall biogenesis/degradation</keyword>
<dbReference type="InterPro" id="IPR016166">
    <property type="entry name" value="FAD-bd_PCMH"/>
</dbReference>
<evidence type="ECO:0000256" key="15">
    <source>
        <dbReference type="ARBA" id="ARBA00023306"/>
    </source>
</evidence>
<dbReference type="GO" id="GO:0071555">
    <property type="term" value="P:cell wall organization"/>
    <property type="evidence" value="ECO:0007669"/>
    <property type="project" value="UniProtKB-KW"/>
</dbReference>
<evidence type="ECO:0000313" key="21">
    <source>
        <dbReference type="EMBL" id="OYX33952.1"/>
    </source>
</evidence>
<dbReference type="GO" id="GO:0071949">
    <property type="term" value="F:FAD binding"/>
    <property type="evidence" value="ECO:0007669"/>
    <property type="project" value="InterPro"/>
</dbReference>
<feature type="active site" evidence="19">
    <location>
        <position position="303"/>
    </location>
</feature>
<dbReference type="PROSITE" id="PS51387">
    <property type="entry name" value="FAD_PCMH"/>
    <property type="match status" value="1"/>
</dbReference>
<evidence type="ECO:0000256" key="5">
    <source>
        <dbReference type="ARBA" id="ARBA00012518"/>
    </source>
</evidence>
<dbReference type="SUPFAM" id="SSF56194">
    <property type="entry name" value="Uridine diphospho-N-Acetylenolpyruvylglucosamine reductase, MurB, C-terminal domain"/>
    <property type="match status" value="1"/>
</dbReference>